<dbReference type="PANTHER" id="PTHR47025:SF6">
    <property type="entry name" value="N-LYSINE METHYLTRANSFERASE"/>
    <property type="match status" value="1"/>
</dbReference>
<sequence length="585" mass="64203">MYKSFQQKSFWMPRDAGCASNGDINYDNSGKTEPKRSHQWLVDGTATQVFSNKRQAMEAITGQPVPDIALTNIASTNIASWNSNTNFQSIQGQYMDRLFGSEPMRSISVVDRNTTPFNAGDVSMGRRYSKDQFANESSVNLSMSQSNEGPSSFINFGGIRKVKINQLSESENMSSSMGSSYRMADNSGISYKTGGNSTFLGPAYHDRGENNVSLDLVYGKVSENFISTSHNFDKKDGNFISMGHNYNKGGESLPSMAQPFEKGNGGFISMDQAFRKGDVDESLSISYNKEHTNFISTGQSFGKTGQNLTSMSPSFNKGNDSMISMSHTYNRADGNISLMDNTYEKGNAGILSVGQSYKGDISKLSFGGVVDESEGSLSGTIIGNYEIVIDSEGLTQGSEMACHKTMIDSSLDQTMNNSTATKATKVNSRTDKSKEPKVAKKVAPNNFPSNVKSLLSTGLLDGVPVKYVSWSREKNLKAIIRGTGYLCGCTECNHSKSLNAYEFERHAGCKTKHPNNHIYFDNGKTIYAVVQELKNTPQEALFDAIQNITGSPINQNNFRTWKASYQAAARELQRIYGKDEVKMPC</sequence>
<accession>A0AAN7M3M6</accession>
<dbReference type="GO" id="GO:0042393">
    <property type="term" value="F:histone binding"/>
    <property type="evidence" value="ECO:0007669"/>
    <property type="project" value="TreeGrafter"/>
</dbReference>
<name>A0AAN7M3M6_TRANT</name>
<dbReference type="GO" id="GO:0045944">
    <property type="term" value="P:positive regulation of transcription by RNA polymerase II"/>
    <property type="evidence" value="ECO:0007669"/>
    <property type="project" value="TreeGrafter"/>
</dbReference>
<keyword evidence="2" id="KW-0539">Nucleus</keyword>
<keyword evidence="5" id="KW-1185">Reference proteome</keyword>
<dbReference type="Pfam" id="PF16135">
    <property type="entry name" value="TDBD"/>
    <property type="match status" value="1"/>
</dbReference>
<dbReference type="GO" id="GO:0005634">
    <property type="term" value="C:nucleus"/>
    <property type="evidence" value="ECO:0007669"/>
    <property type="project" value="UniProtKB-SubCell"/>
</dbReference>
<comment type="caution">
    <text evidence="4">The sequence shown here is derived from an EMBL/GenBank/DDBJ whole genome shotgun (WGS) entry which is preliminary data.</text>
</comment>
<comment type="subcellular location">
    <subcellularLocation>
        <location evidence="1">Nucleus</location>
    </subcellularLocation>
</comment>
<evidence type="ECO:0000313" key="5">
    <source>
        <dbReference type="Proteomes" id="UP001346149"/>
    </source>
</evidence>
<evidence type="ECO:0000256" key="2">
    <source>
        <dbReference type="ARBA" id="ARBA00023242"/>
    </source>
</evidence>
<dbReference type="InterPro" id="IPR032308">
    <property type="entry name" value="TDBD"/>
</dbReference>
<protein>
    <recommendedName>
        <fullName evidence="3">Tify domain-containing protein</fullName>
    </recommendedName>
</protein>
<dbReference type="AlphaFoldDB" id="A0AAN7M3M6"/>
<feature type="domain" description="Tify" evidence="3">
    <location>
        <begin position="480"/>
        <end position="532"/>
    </location>
</feature>
<evidence type="ECO:0000256" key="1">
    <source>
        <dbReference type="ARBA" id="ARBA00004123"/>
    </source>
</evidence>
<gene>
    <name evidence="4" type="ORF">SAY86_016734</name>
</gene>
<dbReference type="PANTHER" id="PTHR47025">
    <property type="entry name" value="AUTOIMMUNE REGULATOR"/>
    <property type="match status" value="1"/>
</dbReference>
<dbReference type="GO" id="GO:0000977">
    <property type="term" value="F:RNA polymerase II transcription regulatory region sequence-specific DNA binding"/>
    <property type="evidence" value="ECO:0007669"/>
    <property type="project" value="TreeGrafter"/>
</dbReference>
<evidence type="ECO:0000259" key="3">
    <source>
        <dbReference type="Pfam" id="PF16135"/>
    </source>
</evidence>
<dbReference type="EMBL" id="JAXQNO010000010">
    <property type="protein sequence ID" value="KAK4789430.1"/>
    <property type="molecule type" value="Genomic_DNA"/>
</dbReference>
<evidence type="ECO:0000313" key="4">
    <source>
        <dbReference type="EMBL" id="KAK4789430.1"/>
    </source>
</evidence>
<proteinExistence type="predicted"/>
<dbReference type="GO" id="GO:0003682">
    <property type="term" value="F:chromatin binding"/>
    <property type="evidence" value="ECO:0007669"/>
    <property type="project" value="TreeGrafter"/>
</dbReference>
<organism evidence="4 5">
    <name type="scientific">Trapa natans</name>
    <name type="common">Water chestnut</name>
    <dbReference type="NCBI Taxonomy" id="22666"/>
    <lineage>
        <taxon>Eukaryota</taxon>
        <taxon>Viridiplantae</taxon>
        <taxon>Streptophyta</taxon>
        <taxon>Embryophyta</taxon>
        <taxon>Tracheophyta</taxon>
        <taxon>Spermatophyta</taxon>
        <taxon>Magnoliopsida</taxon>
        <taxon>eudicotyledons</taxon>
        <taxon>Gunneridae</taxon>
        <taxon>Pentapetalae</taxon>
        <taxon>rosids</taxon>
        <taxon>malvids</taxon>
        <taxon>Myrtales</taxon>
        <taxon>Lythraceae</taxon>
        <taxon>Trapa</taxon>
    </lineage>
</organism>
<reference evidence="4 5" key="1">
    <citation type="journal article" date="2023" name="Hortic Res">
        <title>Pangenome of water caltrop reveals structural variations and asymmetric subgenome divergence after allopolyploidization.</title>
        <authorList>
            <person name="Zhang X."/>
            <person name="Chen Y."/>
            <person name="Wang L."/>
            <person name="Yuan Y."/>
            <person name="Fang M."/>
            <person name="Shi L."/>
            <person name="Lu R."/>
            <person name="Comes H.P."/>
            <person name="Ma Y."/>
            <person name="Chen Y."/>
            <person name="Huang G."/>
            <person name="Zhou Y."/>
            <person name="Zheng Z."/>
            <person name="Qiu Y."/>
        </authorList>
    </citation>
    <scope>NUCLEOTIDE SEQUENCE [LARGE SCALE GENOMIC DNA]</scope>
    <source>
        <strain evidence="4">F231</strain>
    </source>
</reference>
<dbReference type="Proteomes" id="UP001346149">
    <property type="component" value="Unassembled WGS sequence"/>
</dbReference>